<evidence type="ECO:0000256" key="2">
    <source>
        <dbReference type="SAM" id="SignalP"/>
    </source>
</evidence>
<evidence type="ECO:0000313" key="3">
    <source>
        <dbReference type="EMBL" id="NGM80926.1"/>
    </source>
</evidence>
<comment type="caution">
    <text evidence="3">The sequence shown here is derived from an EMBL/GenBank/DDBJ whole genome shotgun (WGS) entry which is preliminary data.</text>
</comment>
<dbReference type="RefSeq" id="WP_165093323.1">
    <property type="nucleotide sequence ID" value="NZ_JAAKGU010000001.1"/>
</dbReference>
<accession>A0A6M1PCP2</accession>
<keyword evidence="4" id="KW-1185">Reference proteome</keyword>
<reference evidence="3 4" key="1">
    <citation type="submission" date="2020-02" db="EMBL/GenBank/DDBJ databases">
        <authorList>
            <person name="Gao J."/>
            <person name="Sun J."/>
        </authorList>
    </citation>
    <scope>NUCLEOTIDE SEQUENCE [LARGE SCALE GENOMIC DNA]</scope>
    <source>
        <strain evidence="3 4">7124</strain>
    </source>
</reference>
<protein>
    <recommendedName>
        <fullName evidence="5">Lipoprotein</fullName>
    </recommendedName>
</protein>
<proteinExistence type="predicted"/>
<feature type="signal peptide" evidence="2">
    <location>
        <begin position="1"/>
        <end position="19"/>
    </location>
</feature>
<evidence type="ECO:0008006" key="5">
    <source>
        <dbReference type="Google" id="ProtNLM"/>
    </source>
</evidence>
<feature type="chain" id="PRO_5038905510" description="Lipoprotein" evidence="2">
    <location>
        <begin position="20"/>
        <end position="127"/>
    </location>
</feature>
<dbReference type="Proteomes" id="UP000480151">
    <property type="component" value="Unassembled WGS sequence"/>
</dbReference>
<gene>
    <name evidence="3" type="ORF">G5B47_00715</name>
</gene>
<dbReference type="EMBL" id="JAAKGU010000001">
    <property type="protein sequence ID" value="NGM80926.1"/>
    <property type="molecule type" value="Genomic_DNA"/>
</dbReference>
<sequence length="127" mass="14873">MKKLLIFISLILMVSGCTQDDSAKAIDELLKNNKNVFSVHVFTNKSLDDSFIDSLQEKINDINNQQLVTQAITNISFIDIRDKNKFDYEKIFNLNTYPQILVFQNKELVFITNKTDDLYHFFKKRNS</sequence>
<dbReference type="PROSITE" id="PS51257">
    <property type="entry name" value="PROKAR_LIPOPROTEIN"/>
    <property type="match status" value="1"/>
</dbReference>
<dbReference type="AlphaFoldDB" id="A0A6M1PCP2"/>
<organism evidence="3 4">
    <name type="scientific">Paenibacillus apii</name>
    <dbReference type="NCBI Taxonomy" id="1850370"/>
    <lineage>
        <taxon>Bacteria</taxon>
        <taxon>Bacillati</taxon>
        <taxon>Bacillota</taxon>
        <taxon>Bacilli</taxon>
        <taxon>Bacillales</taxon>
        <taxon>Paenibacillaceae</taxon>
        <taxon>Paenibacillus</taxon>
    </lineage>
</organism>
<name>A0A6M1PCP2_9BACL</name>
<dbReference type="InterPro" id="IPR012640">
    <property type="entry name" value="Membr_lipoprot_lipid_attach_CS"/>
</dbReference>
<keyword evidence="1 2" id="KW-0732">Signal</keyword>
<evidence type="ECO:0000256" key="1">
    <source>
        <dbReference type="ARBA" id="ARBA00022729"/>
    </source>
</evidence>
<evidence type="ECO:0000313" key="4">
    <source>
        <dbReference type="Proteomes" id="UP000480151"/>
    </source>
</evidence>
<dbReference type="Pfam" id="PF08139">
    <property type="entry name" value="LPAM_1"/>
    <property type="match status" value="1"/>
</dbReference>